<dbReference type="Gene3D" id="3.20.20.190">
    <property type="entry name" value="Phosphatidylinositol (PI) phosphodiesterase"/>
    <property type="match status" value="1"/>
</dbReference>
<dbReference type="PRINTS" id="PR00390">
    <property type="entry name" value="PHPHLIPASEC"/>
</dbReference>
<dbReference type="InterPro" id="IPR001192">
    <property type="entry name" value="PI-PLC_fam"/>
</dbReference>
<dbReference type="PROSITE" id="PS50004">
    <property type="entry name" value="C2"/>
    <property type="match status" value="1"/>
</dbReference>
<dbReference type="InterPro" id="IPR001711">
    <property type="entry name" value="PLipase_C_Pinositol-sp_Y"/>
</dbReference>
<dbReference type="SUPFAM" id="SSF49562">
    <property type="entry name" value="C2 domain (Calcium/lipid-binding domain, CaLB)"/>
    <property type="match status" value="1"/>
</dbReference>
<evidence type="ECO:0000259" key="4">
    <source>
        <dbReference type="PROSITE" id="PS50008"/>
    </source>
</evidence>
<dbReference type="GO" id="GO:0007265">
    <property type="term" value="P:Ras protein signal transduction"/>
    <property type="evidence" value="ECO:0007669"/>
    <property type="project" value="TreeGrafter"/>
</dbReference>
<dbReference type="InterPro" id="IPR035892">
    <property type="entry name" value="C2_domain_sf"/>
</dbReference>
<comment type="catalytic activity">
    <reaction evidence="1">
        <text>a 1,2-diacyl-sn-glycero-3-phospho-(1D-myo-inositol-4,5-bisphosphate) + H2O = 1D-myo-inositol 1,4,5-trisphosphate + a 1,2-diacyl-sn-glycerol + H(+)</text>
        <dbReference type="Rhea" id="RHEA:33179"/>
        <dbReference type="ChEBI" id="CHEBI:15377"/>
        <dbReference type="ChEBI" id="CHEBI:15378"/>
        <dbReference type="ChEBI" id="CHEBI:17815"/>
        <dbReference type="ChEBI" id="CHEBI:58456"/>
        <dbReference type="ChEBI" id="CHEBI:203600"/>
        <dbReference type="EC" id="3.1.4.11"/>
    </reaction>
</comment>
<dbReference type="EMBL" id="JAODUO010001443">
    <property type="protein sequence ID" value="KAK2163869.1"/>
    <property type="molecule type" value="Genomic_DNA"/>
</dbReference>
<organism evidence="6 7">
    <name type="scientific">Ridgeia piscesae</name>
    <name type="common">Tubeworm</name>
    <dbReference type="NCBI Taxonomy" id="27915"/>
    <lineage>
        <taxon>Eukaryota</taxon>
        <taxon>Metazoa</taxon>
        <taxon>Spiralia</taxon>
        <taxon>Lophotrochozoa</taxon>
        <taxon>Annelida</taxon>
        <taxon>Polychaeta</taxon>
        <taxon>Sedentaria</taxon>
        <taxon>Canalipalpata</taxon>
        <taxon>Sabellida</taxon>
        <taxon>Siboglinidae</taxon>
        <taxon>Ridgeia</taxon>
    </lineage>
</organism>
<dbReference type="SMART" id="SM00314">
    <property type="entry name" value="RA"/>
    <property type="match status" value="2"/>
</dbReference>
<feature type="domain" description="C2" evidence="3">
    <location>
        <begin position="64"/>
        <end position="183"/>
    </location>
</feature>
<evidence type="ECO:0000259" key="5">
    <source>
        <dbReference type="PROSITE" id="PS50200"/>
    </source>
</evidence>
<dbReference type="Gene3D" id="2.60.40.150">
    <property type="entry name" value="C2 domain"/>
    <property type="match status" value="1"/>
</dbReference>
<keyword evidence="7" id="KW-1185">Reference proteome</keyword>
<accession>A0AAD9NE48</accession>
<name>A0AAD9NE48_RIDPI</name>
<proteinExistence type="predicted"/>
<dbReference type="EC" id="3.1.4.11" evidence="1"/>
<evidence type="ECO:0000313" key="7">
    <source>
        <dbReference type="Proteomes" id="UP001209878"/>
    </source>
</evidence>
<dbReference type="Pfam" id="PF00387">
    <property type="entry name" value="PI-PLC-Y"/>
    <property type="match status" value="1"/>
</dbReference>
<keyword evidence="1" id="KW-0378">Hydrolase</keyword>
<dbReference type="GO" id="GO:0007186">
    <property type="term" value="P:G protein-coupled receptor signaling pathway"/>
    <property type="evidence" value="ECO:0007669"/>
    <property type="project" value="TreeGrafter"/>
</dbReference>
<sequence length="470" mass="53182">MRTYPGALKVDSSNPNPLTFWPCGIQLVALNYQKDDPNMHINTAMFEQNARCGYVLKPPVFWDKTHTLFNPFGRDFEGIKPTTLTIHLISGQYVFPHHDGSPQVEVEIIGIPVDLSRIRSLPVSRNSANPIWNEAYTFQIHFPQLAFVRFGVMDTKGNENVAAQRVIPLKCLRPGYRHVRLRSSSSQPLDMATLFIYSSTTKQKAPVDVPKRSFLISVSGAMTDAMQLTVTENTIVQDAIKLLLVKLGKTERQLGDYELLEVAHKAGDSGVTTRVLGMNDRILQGQNKGRRRDKFVLRQREVRRAVPSGPSHFRVQIYGMSETHDYSILELPVTATVEDVIVRALAKAQRTDAPQDMLLQMEPRKKTKRDVLDKHVLMHDVWKKNSGATYHLTKRVCNGRLKQCNSIRRKPSKDDNRPSHERPSRRNTIDALVNATAESTPVLLSPPPTPRFRSKSPAASFKNLFSKMKK</sequence>
<dbReference type="GO" id="GO:0046488">
    <property type="term" value="P:phosphatidylinositol metabolic process"/>
    <property type="evidence" value="ECO:0007669"/>
    <property type="project" value="TreeGrafter"/>
</dbReference>
<evidence type="ECO:0000256" key="1">
    <source>
        <dbReference type="RuleBase" id="RU361133"/>
    </source>
</evidence>
<dbReference type="GO" id="GO:0051209">
    <property type="term" value="P:release of sequestered calcium ion into cytosol"/>
    <property type="evidence" value="ECO:0007669"/>
    <property type="project" value="TreeGrafter"/>
</dbReference>
<feature type="domain" description="Ras-associating" evidence="5">
    <location>
        <begin position="212"/>
        <end position="302"/>
    </location>
</feature>
<keyword evidence="1" id="KW-0443">Lipid metabolism</keyword>
<dbReference type="SUPFAM" id="SSF54236">
    <property type="entry name" value="Ubiquitin-like"/>
    <property type="match status" value="1"/>
</dbReference>
<dbReference type="InterPro" id="IPR017946">
    <property type="entry name" value="PLC-like_Pdiesterase_TIM-brl"/>
</dbReference>
<dbReference type="PANTHER" id="PTHR10336:SF6">
    <property type="entry name" value="1-PHOSPHATIDYLINOSITOL 4,5-BISPHOSPHATE PHOSPHODIESTERASE EPSILON-1"/>
    <property type="match status" value="1"/>
</dbReference>
<feature type="compositionally biased region" description="Basic and acidic residues" evidence="2">
    <location>
        <begin position="412"/>
        <end position="428"/>
    </location>
</feature>
<dbReference type="PROSITE" id="PS50008">
    <property type="entry name" value="PIPLC_Y_DOMAIN"/>
    <property type="match status" value="1"/>
</dbReference>
<dbReference type="SUPFAM" id="SSF51695">
    <property type="entry name" value="PLC-like phosphodiesterases"/>
    <property type="match status" value="1"/>
</dbReference>
<dbReference type="CDD" id="cd00275">
    <property type="entry name" value="C2_PLC_like"/>
    <property type="match status" value="1"/>
</dbReference>
<dbReference type="SMART" id="SM00239">
    <property type="entry name" value="C2"/>
    <property type="match status" value="1"/>
</dbReference>
<comment type="caution">
    <text evidence="6">The sequence shown here is derived from an EMBL/GenBank/DDBJ whole genome shotgun (WGS) entry which is preliminary data.</text>
</comment>
<reference evidence="6" key="1">
    <citation type="journal article" date="2023" name="Mol. Biol. Evol.">
        <title>Third-Generation Sequencing Reveals the Adaptive Role of the Epigenome in Three Deep-Sea Polychaetes.</title>
        <authorList>
            <person name="Perez M."/>
            <person name="Aroh O."/>
            <person name="Sun Y."/>
            <person name="Lan Y."/>
            <person name="Juniper S.K."/>
            <person name="Young C.R."/>
            <person name="Angers B."/>
            <person name="Qian P.Y."/>
        </authorList>
    </citation>
    <scope>NUCLEOTIDE SEQUENCE</scope>
    <source>
        <strain evidence="6">R07B-5</strain>
    </source>
</reference>
<evidence type="ECO:0000256" key="2">
    <source>
        <dbReference type="SAM" id="MobiDB-lite"/>
    </source>
</evidence>
<dbReference type="InterPro" id="IPR000008">
    <property type="entry name" value="C2_dom"/>
</dbReference>
<dbReference type="GO" id="GO:0004435">
    <property type="term" value="F:phosphatidylinositol-4,5-bisphosphate phospholipase C activity"/>
    <property type="evidence" value="ECO:0007669"/>
    <property type="project" value="UniProtKB-EC"/>
</dbReference>
<keyword evidence="1" id="KW-0442">Lipid degradation</keyword>
<feature type="domain" description="PI-PLC Y-box" evidence="4">
    <location>
        <begin position="2"/>
        <end position="61"/>
    </location>
</feature>
<dbReference type="Proteomes" id="UP001209878">
    <property type="component" value="Unassembled WGS sequence"/>
</dbReference>
<dbReference type="Pfam" id="PF00168">
    <property type="entry name" value="C2"/>
    <property type="match status" value="1"/>
</dbReference>
<evidence type="ECO:0000259" key="3">
    <source>
        <dbReference type="PROSITE" id="PS50004"/>
    </source>
</evidence>
<dbReference type="SMART" id="SM00149">
    <property type="entry name" value="PLCYc"/>
    <property type="match status" value="1"/>
</dbReference>
<dbReference type="PANTHER" id="PTHR10336">
    <property type="entry name" value="PHOSPHOINOSITIDE-SPECIFIC PHOSPHOLIPASE C FAMILY PROTEIN"/>
    <property type="match status" value="1"/>
</dbReference>
<protein>
    <recommendedName>
        <fullName evidence="1">Phosphoinositide phospholipase C</fullName>
        <ecNumber evidence="1">3.1.4.11</ecNumber>
    </recommendedName>
</protein>
<evidence type="ECO:0000313" key="6">
    <source>
        <dbReference type="EMBL" id="KAK2163869.1"/>
    </source>
</evidence>
<dbReference type="AlphaFoldDB" id="A0AAD9NE48"/>
<dbReference type="Gene3D" id="3.10.20.90">
    <property type="entry name" value="Phosphatidylinositol 3-kinase Catalytic Subunit, Chain A, domain 1"/>
    <property type="match status" value="2"/>
</dbReference>
<dbReference type="InterPro" id="IPR029071">
    <property type="entry name" value="Ubiquitin-like_domsf"/>
</dbReference>
<dbReference type="GO" id="GO:0048015">
    <property type="term" value="P:phosphatidylinositol-mediated signaling"/>
    <property type="evidence" value="ECO:0007669"/>
    <property type="project" value="TreeGrafter"/>
</dbReference>
<dbReference type="GO" id="GO:0016042">
    <property type="term" value="P:lipid catabolic process"/>
    <property type="evidence" value="ECO:0007669"/>
    <property type="project" value="UniProtKB-KW"/>
</dbReference>
<feature type="region of interest" description="Disordered" evidence="2">
    <location>
        <begin position="408"/>
        <end position="470"/>
    </location>
</feature>
<gene>
    <name evidence="6" type="ORF">NP493_1446g00009</name>
</gene>
<dbReference type="PROSITE" id="PS50200">
    <property type="entry name" value="RA"/>
    <property type="match status" value="1"/>
</dbReference>
<dbReference type="InterPro" id="IPR000159">
    <property type="entry name" value="RA_dom"/>
</dbReference>